<evidence type="ECO:0000256" key="11">
    <source>
        <dbReference type="ARBA" id="ARBA00023180"/>
    </source>
</evidence>
<dbReference type="InParanoid" id="B4N5I7"/>
<evidence type="ECO:0000256" key="17">
    <source>
        <dbReference type="RuleBase" id="RU004328"/>
    </source>
</evidence>
<dbReference type="GO" id="GO:0033897">
    <property type="term" value="F:ribonuclease T2 activity"/>
    <property type="evidence" value="ECO:0007669"/>
    <property type="project" value="InterPro"/>
</dbReference>
<evidence type="ECO:0000313" key="20">
    <source>
        <dbReference type="EMBL" id="EDW79626.1"/>
    </source>
</evidence>
<dbReference type="eggNOG" id="KOG1642">
    <property type="taxonomic scope" value="Eukaryota"/>
</dbReference>
<feature type="active site" evidence="16">
    <location>
        <position position="181"/>
    </location>
</feature>
<sequence>MQRKRFLTLLIIVLYSIVWATSTPLSQDDLANSDESNNGEKAAQSFEDFPHDDDDDDDDDADHSNDRDIDSDLDDEDHLRVQDHNWDVLIFTQQWPVTTCYHWRENNPNQECELPQKKEFWTIHGIWPTKLGQLGPDFCNRTVNFNITQLEGIEQQLETFWPDLKGPSSQEWLWEHEWLKHGTCAMALTELDNELKYFDQGLAWREEYVMSRILDLSDIHPDSNNTVVAINNAIVKVLHKQPSIHCLFDGKHEISYLSEIRICFNKSLELIDCDGVKMGDARPIHYPSGSVITNCHIGSPVHYPSLLPPLLRKDNNSKTWKFPLVNVYKLLQFLMWFTL</sequence>
<accession>B4N5I7</accession>
<evidence type="ECO:0000256" key="9">
    <source>
        <dbReference type="ARBA" id="ARBA00022824"/>
    </source>
</evidence>
<evidence type="ECO:0000256" key="1">
    <source>
        <dbReference type="ARBA" id="ARBA00004319"/>
    </source>
</evidence>
<comment type="similarity">
    <text evidence="4 17">Belongs to the RNase T2 family.</text>
</comment>
<dbReference type="FunCoup" id="B4N5I7">
    <property type="interactions" value="86"/>
</dbReference>
<evidence type="ECO:0000256" key="14">
    <source>
        <dbReference type="ARBA" id="ARBA00051280"/>
    </source>
</evidence>
<keyword evidence="8" id="KW-0378">Hydrolase</keyword>
<gene>
    <name evidence="20" type="primary">Dwil\GK20586</name>
    <name evidence="20" type="ORF">Dwil_GK20586</name>
</gene>
<dbReference type="PhylomeDB" id="B4N5I7"/>
<dbReference type="SMR" id="B4N5I7"/>
<dbReference type="GO" id="GO:0006401">
    <property type="term" value="P:RNA catabolic process"/>
    <property type="evidence" value="ECO:0007669"/>
    <property type="project" value="UniProtKB-ARBA"/>
</dbReference>
<evidence type="ECO:0000256" key="15">
    <source>
        <dbReference type="ARBA" id="ARBA00052670"/>
    </source>
</evidence>
<evidence type="ECO:0000256" key="18">
    <source>
        <dbReference type="SAM" id="MobiDB-lite"/>
    </source>
</evidence>
<dbReference type="PANTHER" id="PTHR11240">
    <property type="entry name" value="RIBONUCLEASE T2"/>
    <property type="match status" value="1"/>
</dbReference>
<dbReference type="FunFam" id="3.90.730.10:FF:000001">
    <property type="entry name" value="Ribonuclease T2"/>
    <property type="match status" value="1"/>
</dbReference>
<evidence type="ECO:0000256" key="12">
    <source>
        <dbReference type="ARBA" id="ARBA00023228"/>
    </source>
</evidence>
<comment type="subcellular location">
    <subcellularLocation>
        <location evidence="1">Endoplasmic reticulum lumen</location>
    </subcellularLocation>
    <subcellularLocation>
        <location evidence="2">Lysosome</location>
    </subcellularLocation>
    <subcellularLocation>
        <location evidence="3">Secreted</location>
    </subcellularLocation>
</comment>
<feature type="compositionally biased region" description="Acidic residues" evidence="18">
    <location>
        <begin position="50"/>
        <end position="61"/>
    </location>
</feature>
<feature type="signal peptide" evidence="19">
    <location>
        <begin position="1"/>
        <end position="20"/>
    </location>
</feature>
<dbReference type="EMBL" id="CH964101">
    <property type="protein sequence ID" value="EDW79626.1"/>
    <property type="molecule type" value="Genomic_DNA"/>
</dbReference>
<evidence type="ECO:0000256" key="5">
    <source>
        <dbReference type="ARBA" id="ARBA00022525"/>
    </source>
</evidence>
<dbReference type="GO" id="GO:0005788">
    <property type="term" value="C:endoplasmic reticulum lumen"/>
    <property type="evidence" value="ECO:0007669"/>
    <property type="project" value="UniProtKB-SubCell"/>
</dbReference>
<organism evidence="21">
    <name type="scientific">Drosophila willistoni</name>
    <name type="common">Fruit fly</name>
    <dbReference type="NCBI Taxonomy" id="7260"/>
    <lineage>
        <taxon>Eukaryota</taxon>
        <taxon>Metazoa</taxon>
        <taxon>Ecdysozoa</taxon>
        <taxon>Arthropoda</taxon>
        <taxon>Hexapoda</taxon>
        <taxon>Insecta</taxon>
        <taxon>Pterygota</taxon>
        <taxon>Neoptera</taxon>
        <taxon>Endopterygota</taxon>
        <taxon>Diptera</taxon>
        <taxon>Brachycera</taxon>
        <taxon>Muscomorpha</taxon>
        <taxon>Ephydroidea</taxon>
        <taxon>Drosophilidae</taxon>
        <taxon>Drosophila</taxon>
        <taxon>Sophophora</taxon>
    </lineage>
</organism>
<dbReference type="InterPro" id="IPR036430">
    <property type="entry name" value="RNase_T2-like_sf"/>
</dbReference>
<dbReference type="OMA" id="TNCHIGS"/>
<evidence type="ECO:0000313" key="21">
    <source>
        <dbReference type="Proteomes" id="UP000007798"/>
    </source>
</evidence>
<evidence type="ECO:0000256" key="3">
    <source>
        <dbReference type="ARBA" id="ARBA00004613"/>
    </source>
</evidence>
<evidence type="ECO:0000256" key="16">
    <source>
        <dbReference type="PIRSR" id="PIRSR633697-1"/>
    </source>
</evidence>
<keyword evidence="19" id="KW-0732">Signal</keyword>
<feature type="region of interest" description="Disordered" evidence="18">
    <location>
        <begin position="30"/>
        <end position="74"/>
    </location>
</feature>
<evidence type="ECO:0000256" key="4">
    <source>
        <dbReference type="ARBA" id="ARBA00007469"/>
    </source>
</evidence>
<keyword evidence="6" id="KW-0540">Nuclease</keyword>
<evidence type="ECO:0000256" key="8">
    <source>
        <dbReference type="ARBA" id="ARBA00022801"/>
    </source>
</evidence>
<name>B4N5I7_DROWI</name>
<dbReference type="GO" id="GO:0016787">
    <property type="term" value="F:hydrolase activity"/>
    <property type="evidence" value="ECO:0007669"/>
    <property type="project" value="UniProtKB-KW"/>
</dbReference>
<dbReference type="InterPro" id="IPR033697">
    <property type="entry name" value="Ribonuclease_T2_eukaryotic"/>
</dbReference>
<dbReference type="PROSITE" id="PS00531">
    <property type="entry name" value="RNASE_T2_2"/>
    <property type="match status" value="1"/>
</dbReference>
<reference evidence="20 21" key="1">
    <citation type="journal article" date="2007" name="Nature">
        <title>Evolution of genes and genomes on the Drosophila phylogeny.</title>
        <authorList>
            <consortium name="Drosophila 12 Genomes Consortium"/>
            <person name="Clark A.G."/>
            <person name="Eisen M.B."/>
            <person name="Smith D.R."/>
            <person name="Bergman C.M."/>
            <person name="Oliver B."/>
            <person name="Markow T.A."/>
            <person name="Kaufman T.C."/>
            <person name="Kellis M."/>
            <person name="Gelbart W."/>
            <person name="Iyer V.N."/>
            <person name="Pollard D.A."/>
            <person name="Sackton T.B."/>
            <person name="Larracuente A.M."/>
            <person name="Singh N.D."/>
            <person name="Abad J.P."/>
            <person name="Abt D.N."/>
            <person name="Adryan B."/>
            <person name="Aguade M."/>
            <person name="Akashi H."/>
            <person name="Anderson W.W."/>
            <person name="Aquadro C.F."/>
            <person name="Ardell D.H."/>
            <person name="Arguello R."/>
            <person name="Artieri C.G."/>
            <person name="Barbash D.A."/>
            <person name="Barker D."/>
            <person name="Barsanti P."/>
            <person name="Batterham P."/>
            <person name="Batzoglou S."/>
            <person name="Begun D."/>
            <person name="Bhutkar A."/>
            <person name="Blanco E."/>
            <person name="Bosak S.A."/>
            <person name="Bradley R.K."/>
            <person name="Brand A.D."/>
            <person name="Brent M.R."/>
            <person name="Brooks A.N."/>
            <person name="Brown R.H."/>
            <person name="Butlin R.K."/>
            <person name="Caggese C."/>
            <person name="Calvi B.R."/>
            <person name="Bernardo de Carvalho A."/>
            <person name="Caspi A."/>
            <person name="Castrezana S."/>
            <person name="Celniker S.E."/>
            <person name="Chang J.L."/>
            <person name="Chapple C."/>
            <person name="Chatterji S."/>
            <person name="Chinwalla A."/>
            <person name="Civetta A."/>
            <person name="Clifton S.W."/>
            <person name="Comeron J.M."/>
            <person name="Costello J.C."/>
            <person name="Coyne J.A."/>
            <person name="Daub J."/>
            <person name="David R.G."/>
            <person name="Delcher A.L."/>
            <person name="Delehaunty K."/>
            <person name="Do C.B."/>
            <person name="Ebling H."/>
            <person name="Edwards K."/>
            <person name="Eickbush T."/>
            <person name="Evans J.D."/>
            <person name="Filipski A."/>
            <person name="Findeiss S."/>
            <person name="Freyhult E."/>
            <person name="Fulton L."/>
            <person name="Fulton R."/>
            <person name="Garcia A.C."/>
            <person name="Gardiner A."/>
            <person name="Garfield D.A."/>
            <person name="Garvin B.E."/>
            <person name="Gibson G."/>
            <person name="Gilbert D."/>
            <person name="Gnerre S."/>
            <person name="Godfrey J."/>
            <person name="Good R."/>
            <person name="Gotea V."/>
            <person name="Gravely B."/>
            <person name="Greenberg A.J."/>
            <person name="Griffiths-Jones S."/>
            <person name="Gross S."/>
            <person name="Guigo R."/>
            <person name="Gustafson E.A."/>
            <person name="Haerty W."/>
            <person name="Hahn M.W."/>
            <person name="Halligan D.L."/>
            <person name="Halpern A.L."/>
            <person name="Halter G.M."/>
            <person name="Han M.V."/>
            <person name="Heger A."/>
            <person name="Hillier L."/>
            <person name="Hinrichs A.S."/>
            <person name="Holmes I."/>
            <person name="Hoskins R.A."/>
            <person name="Hubisz M.J."/>
            <person name="Hultmark D."/>
            <person name="Huntley M.A."/>
            <person name="Jaffe D.B."/>
            <person name="Jagadeeshan S."/>
            <person name="Jeck W.R."/>
            <person name="Johnson J."/>
            <person name="Jones C.D."/>
            <person name="Jordan W.C."/>
            <person name="Karpen G.H."/>
            <person name="Kataoka E."/>
            <person name="Keightley P.D."/>
            <person name="Kheradpour P."/>
            <person name="Kirkness E.F."/>
            <person name="Koerich L.B."/>
            <person name="Kristiansen K."/>
            <person name="Kudrna D."/>
            <person name="Kulathinal R.J."/>
            <person name="Kumar S."/>
            <person name="Kwok R."/>
            <person name="Lander E."/>
            <person name="Langley C.H."/>
            <person name="Lapoint R."/>
            <person name="Lazzaro B.P."/>
            <person name="Lee S.J."/>
            <person name="Levesque L."/>
            <person name="Li R."/>
            <person name="Lin C.F."/>
            <person name="Lin M.F."/>
            <person name="Lindblad-Toh K."/>
            <person name="Llopart A."/>
            <person name="Long M."/>
            <person name="Low L."/>
            <person name="Lozovsky E."/>
            <person name="Lu J."/>
            <person name="Luo M."/>
            <person name="Machado C.A."/>
            <person name="Makalowski W."/>
            <person name="Marzo M."/>
            <person name="Matsuda M."/>
            <person name="Matzkin L."/>
            <person name="McAllister B."/>
            <person name="McBride C.S."/>
            <person name="McKernan B."/>
            <person name="McKernan K."/>
            <person name="Mendez-Lago M."/>
            <person name="Minx P."/>
            <person name="Mollenhauer M.U."/>
            <person name="Montooth K."/>
            <person name="Mount S.M."/>
            <person name="Mu X."/>
            <person name="Myers E."/>
            <person name="Negre B."/>
            <person name="Newfeld S."/>
            <person name="Nielsen R."/>
            <person name="Noor M.A."/>
            <person name="O'Grady P."/>
            <person name="Pachter L."/>
            <person name="Papaceit M."/>
            <person name="Parisi M.J."/>
            <person name="Parisi M."/>
            <person name="Parts L."/>
            <person name="Pedersen J.S."/>
            <person name="Pesole G."/>
            <person name="Phillippy A.M."/>
            <person name="Ponting C.P."/>
            <person name="Pop M."/>
            <person name="Porcelli D."/>
            <person name="Powell J.R."/>
            <person name="Prohaska S."/>
            <person name="Pruitt K."/>
            <person name="Puig M."/>
            <person name="Quesneville H."/>
            <person name="Ram K.R."/>
            <person name="Rand D."/>
            <person name="Rasmussen M.D."/>
            <person name="Reed L.K."/>
            <person name="Reenan R."/>
            <person name="Reily A."/>
            <person name="Remington K.A."/>
            <person name="Rieger T.T."/>
            <person name="Ritchie M.G."/>
            <person name="Robin C."/>
            <person name="Rogers Y.H."/>
            <person name="Rohde C."/>
            <person name="Rozas J."/>
            <person name="Rubenfield M.J."/>
            <person name="Ruiz A."/>
            <person name="Russo S."/>
            <person name="Salzberg S.L."/>
            <person name="Sanchez-Gracia A."/>
            <person name="Saranga D.J."/>
            <person name="Sato H."/>
            <person name="Schaeffer S.W."/>
            <person name="Schatz M.C."/>
            <person name="Schlenke T."/>
            <person name="Schwartz R."/>
            <person name="Segarra C."/>
            <person name="Singh R.S."/>
            <person name="Sirot L."/>
            <person name="Sirota M."/>
            <person name="Sisneros N.B."/>
            <person name="Smith C.D."/>
            <person name="Smith T.F."/>
            <person name="Spieth J."/>
            <person name="Stage D.E."/>
            <person name="Stark A."/>
            <person name="Stephan W."/>
            <person name="Strausberg R.L."/>
            <person name="Strempel S."/>
            <person name="Sturgill D."/>
            <person name="Sutton G."/>
            <person name="Sutton G.G."/>
            <person name="Tao W."/>
            <person name="Teichmann S."/>
            <person name="Tobari Y.N."/>
            <person name="Tomimura Y."/>
            <person name="Tsolas J.M."/>
            <person name="Valente V.L."/>
            <person name="Venter E."/>
            <person name="Venter J.C."/>
            <person name="Vicario S."/>
            <person name="Vieira F.G."/>
            <person name="Vilella A.J."/>
            <person name="Villasante A."/>
            <person name="Walenz B."/>
            <person name="Wang J."/>
            <person name="Wasserman M."/>
            <person name="Watts T."/>
            <person name="Wilson D."/>
            <person name="Wilson R.K."/>
            <person name="Wing R.A."/>
            <person name="Wolfner M.F."/>
            <person name="Wong A."/>
            <person name="Wong G.K."/>
            <person name="Wu C.I."/>
            <person name="Wu G."/>
            <person name="Yamamoto D."/>
            <person name="Yang H.P."/>
            <person name="Yang S.P."/>
            <person name="Yorke J.A."/>
            <person name="Yoshida K."/>
            <person name="Zdobnov E."/>
            <person name="Zhang P."/>
            <person name="Zhang Y."/>
            <person name="Zimin A.V."/>
            <person name="Baldwin J."/>
            <person name="Abdouelleil A."/>
            <person name="Abdulkadir J."/>
            <person name="Abebe A."/>
            <person name="Abera B."/>
            <person name="Abreu J."/>
            <person name="Acer S.C."/>
            <person name="Aftuck L."/>
            <person name="Alexander A."/>
            <person name="An P."/>
            <person name="Anderson E."/>
            <person name="Anderson S."/>
            <person name="Arachi H."/>
            <person name="Azer M."/>
            <person name="Bachantsang P."/>
            <person name="Barry A."/>
            <person name="Bayul T."/>
            <person name="Berlin A."/>
            <person name="Bessette D."/>
            <person name="Bloom T."/>
            <person name="Blye J."/>
            <person name="Boguslavskiy L."/>
            <person name="Bonnet C."/>
            <person name="Boukhgalter B."/>
            <person name="Bourzgui I."/>
            <person name="Brown A."/>
            <person name="Cahill P."/>
            <person name="Channer S."/>
            <person name="Cheshatsang Y."/>
            <person name="Chuda L."/>
            <person name="Citroen M."/>
            <person name="Collymore A."/>
            <person name="Cooke P."/>
            <person name="Costello M."/>
            <person name="D'Aco K."/>
            <person name="Daza R."/>
            <person name="De Haan G."/>
            <person name="DeGray S."/>
            <person name="DeMaso C."/>
            <person name="Dhargay N."/>
            <person name="Dooley K."/>
            <person name="Dooley E."/>
            <person name="Doricent M."/>
            <person name="Dorje P."/>
            <person name="Dorjee K."/>
            <person name="Dupes A."/>
            <person name="Elong R."/>
            <person name="Falk J."/>
            <person name="Farina A."/>
            <person name="Faro S."/>
            <person name="Ferguson D."/>
            <person name="Fisher S."/>
            <person name="Foley C.D."/>
            <person name="Franke A."/>
            <person name="Friedrich D."/>
            <person name="Gadbois L."/>
            <person name="Gearin G."/>
            <person name="Gearin C.R."/>
            <person name="Giannoukos G."/>
            <person name="Goode T."/>
            <person name="Graham J."/>
            <person name="Grandbois E."/>
            <person name="Grewal S."/>
            <person name="Gyaltsen K."/>
            <person name="Hafez N."/>
            <person name="Hagos B."/>
            <person name="Hall J."/>
            <person name="Henson C."/>
            <person name="Hollinger A."/>
            <person name="Honan T."/>
            <person name="Huard M.D."/>
            <person name="Hughes L."/>
            <person name="Hurhula B."/>
            <person name="Husby M.E."/>
            <person name="Kamat A."/>
            <person name="Kanga B."/>
            <person name="Kashin S."/>
            <person name="Khazanovich D."/>
            <person name="Kisner P."/>
            <person name="Lance K."/>
            <person name="Lara M."/>
            <person name="Lee W."/>
            <person name="Lennon N."/>
            <person name="Letendre F."/>
            <person name="LeVine R."/>
            <person name="Lipovsky A."/>
            <person name="Liu X."/>
            <person name="Liu J."/>
            <person name="Liu S."/>
            <person name="Lokyitsang T."/>
            <person name="Lokyitsang Y."/>
            <person name="Lubonja R."/>
            <person name="Lui A."/>
            <person name="MacDonald P."/>
            <person name="Magnisalis V."/>
            <person name="Maru K."/>
            <person name="Matthews C."/>
            <person name="McCusker W."/>
            <person name="McDonough S."/>
            <person name="Mehta T."/>
            <person name="Meldrim J."/>
            <person name="Meneus L."/>
            <person name="Mihai O."/>
            <person name="Mihalev A."/>
            <person name="Mihova T."/>
            <person name="Mittelman R."/>
            <person name="Mlenga V."/>
            <person name="Montmayeur A."/>
            <person name="Mulrain L."/>
            <person name="Navidi A."/>
            <person name="Naylor J."/>
            <person name="Negash T."/>
            <person name="Nguyen T."/>
            <person name="Nguyen N."/>
            <person name="Nicol R."/>
            <person name="Norbu C."/>
            <person name="Norbu N."/>
            <person name="Novod N."/>
            <person name="O'Neill B."/>
            <person name="Osman S."/>
            <person name="Markiewicz E."/>
            <person name="Oyono O.L."/>
            <person name="Patti C."/>
            <person name="Phunkhang P."/>
            <person name="Pierre F."/>
            <person name="Priest M."/>
            <person name="Raghuraman S."/>
            <person name="Rege F."/>
            <person name="Reyes R."/>
            <person name="Rise C."/>
            <person name="Rogov P."/>
            <person name="Ross K."/>
            <person name="Ryan E."/>
            <person name="Settipalli S."/>
            <person name="Shea T."/>
            <person name="Sherpa N."/>
            <person name="Shi L."/>
            <person name="Shih D."/>
            <person name="Sparrow T."/>
            <person name="Spaulding J."/>
            <person name="Stalker J."/>
            <person name="Stange-Thomann N."/>
            <person name="Stavropoulos S."/>
            <person name="Stone C."/>
            <person name="Strader C."/>
            <person name="Tesfaye S."/>
            <person name="Thomson T."/>
            <person name="Thoulutsang Y."/>
            <person name="Thoulutsang D."/>
            <person name="Topham K."/>
            <person name="Topping I."/>
            <person name="Tsamla T."/>
            <person name="Vassiliev H."/>
            <person name="Vo A."/>
            <person name="Wangchuk T."/>
            <person name="Wangdi T."/>
            <person name="Weiand M."/>
            <person name="Wilkinson J."/>
            <person name="Wilson A."/>
            <person name="Yadav S."/>
            <person name="Young G."/>
            <person name="Yu Q."/>
            <person name="Zembek L."/>
            <person name="Zhong D."/>
            <person name="Zimmer A."/>
            <person name="Zwirko Z."/>
            <person name="Jaffe D.B."/>
            <person name="Alvarez P."/>
            <person name="Brockman W."/>
            <person name="Butler J."/>
            <person name="Chin C."/>
            <person name="Gnerre S."/>
            <person name="Grabherr M."/>
            <person name="Kleber M."/>
            <person name="Mauceli E."/>
            <person name="MacCallum I."/>
        </authorList>
    </citation>
    <scope>NUCLEOTIDE SEQUENCE [LARGE SCALE GENOMIC DNA]</scope>
    <source>
        <strain evidence="21">Tucson 14030-0811.24</strain>
    </source>
</reference>
<comment type="catalytic activity">
    <reaction evidence="15">
        <text>an adenylyl-uridine-RNA = a 3'-end 2',3'-cyclophospho-AMP-RNA + a 5'-end dephospho-uridine-RNA</text>
        <dbReference type="Rhea" id="RHEA:81383"/>
        <dbReference type="Rhea" id="RHEA-COMP:17356"/>
        <dbReference type="Rhea" id="RHEA-COMP:19675"/>
        <dbReference type="Rhea" id="RHEA-COMP:19676"/>
        <dbReference type="ChEBI" id="CHEBI:173224"/>
        <dbReference type="ChEBI" id="CHEBI:231879"/>
        <dbReference type="ChEBI" id="CHEBI:231881"/>
    </reaction>
    <physiologicalReaction direction="left-to-right" evidence="15">
        <dbReference type="Rhea" id="RHEA:81384"/>
    </physiologicalReaction>
</comment>
<feature type="active site" evidence="16">
    <location>
        <position position="177"/>
    </location>
</feature>
<evidence type="ECO:0000256" key="13">
    <source>
        <dbReference type="ARBA" id="ARBA00023239"/>
    </source>
</evidence>
<keyword evidence="7" id="KW-0255">Endonuclease</keyword>
<dbReference type="PANTHER" id="PTHR11240:SF22">
    <property type="entry name" value="RIBONUCLEASE T2"/>
    <property type="match status" value="1"/>
</dbReference>
<keyword evidence="11" id="KW-0325">Glycoprotein</keyword>
<protein>
    <submittedName>
        <fullName evidence="20">GK20586</fullName>
    </submittedName>
</protein>
<evidence type="ECO:0000256" key="7">
    <source>
        <dbReference type="ARBA" id="ARBA00022759"/>
    </source>
</evidence>
<dbReference type="KEGG" id="dwi:6645758"/>
<dbReference type="GO" id="GO:0003723">
    <property type="term" value="F:RNA binding"/>
    <property type="evidence" value="ECO:0007669"/>
    <property type="project" value="InterPro"/>
</dbReference>
<dbReference type="AlphaFoldDB" id="B4N5I7"/>
<dbReference type="InterPro" id="IPR033130">
    <property type="entry name" value="RNase_T2_His_AS_2"/>
</dbReference>
<dbReference type="OrthoDB" id="435754at2759"/>
<comment type="catalytic activity">
    <reaction evidence="14">
        <text>a guanylyl-uridine-RNA = a 3'-end 2',3'-cyclophospho-GMP-RNA + a 5'-end dephospho-uridine-RNA</text>
        <dbReference type="Rhea" id="RHEA:81323"/>
        <dbReference type="Rhea" id="RHEA-COMP:17356"/>
        <dbReference type="Rhea" id="RHEA-COMP:19658"/>
        <dbReference type="Rhea" id="RHEA-COMP:19659"/>
        <dbReference type="ChEBI" id="CHEBI:173224"/>
        <dbReference type="ChEBI" id="CHEBI:231849"/>
        <dbReference type="ChEBI" id="CHEBI:231850"/>
    </reaction>
</comment>
<dbReference type="CDD" id="cd01061">
    <property type="entry name" value="RNase_T2_euk"/>
    <property type="match status" value="1"/>
</dbReference>
<keyword evidence="5" id="KW-0964">Secreted</keyword>
<dbReference type="Proteomes" id="UP000007798">
    <property type="component" value="Unassembled WGS sequence"/>
</dbReference>
<dbReference type="Gene3D" id="3.90.730.10">
    <property type="entry name" value="Ribonuclease T2-like"/>
    <property type="match status" value="1"/>
</dbReference>
<dbReference type="Pfam" id="PF00445">
    <property type="entry name" value="Ribonuclease_T2"/>
    <property type="match status" value="1"/>
</dbReference>
<feature type="active site" evidence="16">
    <location>
        <position position="124"/>
    </location>
</feature>
<feature type="chain" id="PRO_5002819231" evidence="19">
    <location>
        <begin position="21"/>
        <end position="339"/>
    </location>
</feature>
<proteinExistence type="inferred from homology"/>
<keyword evidence="12" id="KW-0458">Lysosome</keyword>
<evidence type="ECO:0000256" key="2">
    <source>
        <dbReference type="ARBA" id="ARBA00004371"/>
    </source>
</evidence>
<keyword evidence="10" id="KW-1015">Disulfide bond</keyword>
<evidence type="ECO:0000256" key="10">
    <source>
        <dbReference type="ARBA" id="ARBA00023157"/>
    </source>
</evidence>
<keyword evidence="21" id="KW-1185">Reference proteome</keyword>
<dbReference type="GO" id="GO:0005576">
    <property type="term" value="C:extracellular region"/>
    <property type="evidence" value="ECO:0007669"/>
    <property type="project" value="UniProtKB-SubCell"/>
</dbReference>
<evidence type="ECO:0000256" key="19">
    <source>
        <dbReference type="SAM" id="SignalP"/>
    </source>
</evidence>
<dbReference type="SUPFAM" id="SSF55895">
    <property type="entry name" value="Ribonuclease Rh-like"/>
    <property type="match status" value="1"/>
</dbReference>
<dbReference type="STRING" id="7260.B4N5I7"/>
<dbReference type="InterPro" id="IPR001568">
    <property type="entry name" value="RNase_T2-like"/>
</dbReference>
<keyword evidence="13" id="KW-0456">Lyase</keyword>
<keyword evidence="9" id="KW-0256">Endoplasmic reticulum</keyword>
<evidence type="ECO:0000256" key="6">
    <source>
        <dbReference type="ARBA" id="ARBA00022722"/>
    </source>
</evidence>
<dbReference type="GO" id="GO:0005764">
    <property type="term" value="C:lysosome"/>
    <property type="evidence" value="ECO:0007669"/>
    <property type="project" value="UniProtKB-SubCell"/>
</dbReference>
<dbReference type="HOGENOM" id="CLU_069912_0_0_1"/>